<dbReference type="Gene3D" id="3.40.50.2300">
    <property type="match status" value="1"/>
</dbReference>
<dbReference type="InterPro" id="IPR011006">
    <property type="entry name" value="CheY-like_superfamily"/>
</dbReference>
<gene>
    <name evidence="1" type="ORF">H9Q08_17520</name>
</gene>
<dbReference type="Proteomes" id="UP001430374">
    <property type="component" value="Unassembled WGS sequence"/>
</dbReference>
<evidence type="ECO:0000313" key="2">
    <source>
        <dbReference type="Proteomes" id="UP001430374"/>
    </source>
</evidence>
<dbReference type="RefSeq" id="WP_235132435.1">
    <property type="nucleotide sequence ID" value="NZ_JACSGT010000002.1"/>
</dbReference>
<evidence type="ECO:0000313" key="1">
    <source>
        <dbReference type="EMBL" id="MCF2221089.1"/>
    </source>
</evidence>
<dbReference type="EMBL" id="JACSGT010000002">
    <property type="protein sequence ID" value="MCF2221089.1"/>
    <property type="molecule type" value="Genomic_DNA"/>
</dbReference>
<keyword evidence="2" id="KW-1185">Reference proteome</keyword>
<protein>
    <submittedName>
        <fullName evidence="1">Response regulator</fullName>
    </submittedName>
</protein>
<dbReference type="Gene3D" id="2.40.50.1020">
    <property type="entry name" value="LytTr DNA-binding domain"/>
    <property type="match status" value="1"/>
</dbReference>
<dbReference type="SUPFAM" id="SSF52172">
    <property type="entry name" value="CheY-like"/>
    <property type="match status" value="1"/>
</dbReference>
<reference evidence="1" key="1">
    <citation type="submission" date="2021-08" db="EMBL/GenBank/DDBJ databases">
        <title>Complete genome sequence of Chryseobacterium sp strain PS-8.</title>
        <authorList>
            <person name="Das S.K."/>
        </authorList>
    </citation>
    <scope>NUCLEOTIDE SEQUENCE</scope>
    <source>
        <strain evidence="1">PS-8</strain>
    </source>
</reference>
<proteinExistence type="predicted"/>
<comment type="caution">
    <text evidence="1">The sequence shown here is derived from an EMBL/GenBank/DDBJ whole genome shotgun (WGS) entry which is preliminary data.</text>
</comment>
<sequence length="253" mass="30313">MKNSKYNYLVIEDDTNVWENIRCRMLAYDDWQALEFSSELTDAVAKITEEKPELIFTDWSIRGGNAYQILESISTVENYTPYIIFFTGYQSENPEIPQKIVNHFPIVKKYIIKPIYENLTNHLAEYIQEARLLALKSGEKKEIWIEDFMQRKFRINPAECMAFLQIPDRPRMKRLIVKDMPSITLKYTWEDCSRLILKWGIDFFVAYHRKSIINKAFVKKLDNRKIILADDTIIEVSREQWKEIERSFTFQYY</sequence>
<accession>A0ABS9C940</accession>
<organism evidence="1 2">
    <name type="scientific">Chryseobacterium indicum</name>
    <dbReference type="NCBI Taxonomy" id="2766954"/>
    <lineage>
        <taxon>Bacteria</taxon>
        <taxon>Pseudomonadati</taxon>
        <taxon>Bacteroidota</taxon>
        <taxon>Flavobacteriia</taxon>
        <taxon>Flavobacteriales</taxon>
        <taxon>Weeksellaceae</taxon>
        <taxon>Chryseobacterium group</taxon>
        <taxon>Chryseobacterium</taxon>
    </lineage>
</organism>
<name>A0ABS9C940_9FLAO</name>